<feature type="compositionally biased region" description="Low complexity" evidence="1">
    <location>
        <begin position="83"/>
        <end position="92"/>
    </location>
</feature>
<organism evidence="2 3">
    <name type="scientific">Litoreibacter janthinus</name>
    <dbReference type="NCBI Taxonomy" id="670154"/>
    <lineage>
        <taxon>Bacteria</taxon>
        <taxon>Pseudomonadati</taxon>
        <taxon>Pseudomonadota</taxon>
        <taxon>Alphaproteobacteria</taxon>
        <taxon>Rhodobacterales</taxon>
        <taxon>Roseobacteraceae</taxon>
        <taxon>Litoreibacter</taxon>
    </lineage>
</organism>
<sequence length="92" mass="10150">MLKFLFRGREKDVVVETQRQSFERIVSELNAAIDGLSVKPRITLDPATGHVDLHLPEQLPDEALALPAPTDEAEQVTEETAEPENTAESKVA</sequence>
<name>A0A1I6GPR9_9RHOB</name>
<evidence type="ECO:0000256" key="1">
    <source>
        <dbReference type="SAM" id="MobiDB-lite"/>
    </source>
</evidence>
<evidence type="ECO:0000313" key="2">
    <source>
        <dbReference type="EMBL" id="SFR44223.1"/>
    </source>
</evidence>
<dbReference type="RefSeq" id="WP_090215587.1">
    <property type="nucleotide sequence ID" value="NZ_FOYO01000001.1"/>
</dbReference>
<feature type="compositionally biased region" description="Acidic residues" evidence="1">
    <location>
        <begin position="71"/>
        <end position="82"/>
    </location>
</feature>
<proteinExistence type="predicted"/>
<feature type="region of interest" description="Disordered" evidence="1">
    <location>
        <begin position="65"/>
        <end position="92"/>
    </location>
</feature>
<dbReference type="OrthoDB" id="7874671at2"/>
<evidence type="ECO:0000313" key="3">
    <source>
        <dbReference type="Proteomes" id="UP000199658"/>
    </source>
</evidence>
<protein>
    <submittedName>
        <fullName evidence="2">Uncharacterized protein</fullName>
    </submittedName>
</protein>
<dbReference type="EMBL" id="FOYO01000001">
    <property type="protein sequence ID" value="SFR44223.1"/>
    <property type="molecule type" value="Genomic_DNA"/>
</dbReference>
<dbReference type="Proteomes" id="UP000199658">
    <property type="component" value="Unassembled WGS sequence"/>
</dbReference>
<accession>A0A1I6GPR9</accession>
<keyword evidence="3" id="KW-1185">Reference proteome</keyword>
<dbReference type="STRING" id="670154.SAMN04488002_1817"/>
<reference evidence="3" key="1">
    <citation type="submission" date="2016-10" db="EMBL/GenBank/DDBJ databases">
        <authorList>
            <person name="Varghese N."/>
            <person name="Submissions S."/>
        </authorList>
    </citation>
    <scope>NUCLEOTIDE SEQUENCE [LARGE SCALE GENOMIC DNA]</scope>
    <source>
        <strain evidence="3">DSM 26921</strain>
    </source>
</reference>
<gene>
    <name evidence="2" type="ORF">SAMN04488002_1817</name>
</gene>
<dbReference type="AlphaFoldDB" id="A0A1I6GPR9"/>